<dbReference type="GeneID" id="25329720"/>
<dbReference type="RefSeq" id="XP_013312731.1">
    <property type="nucleotide sequence ID" value="XM_013457277.1"/>
</dbReference>
<dbReference type="Gene3D" id="3.40.50.720">
    <property type="entry name" value="NAD(P)-binding Rossmann-like Domain"/>
    <property type="match status" value="1"/>
</dbReference>
<dbReference type="InterPro" id="IPR036291">
    <property type="entry name" value="NAD(P)-bd_dom_sf"/>
</dbReference>
<dbReference type="HOGENOM" id="CLU_044876_1_1_1"/>
<sequence>MAASNHISNVAIVGAGGNSGRVMTEALLKTGKHIVTAITRVDSQTKLPEGVLVKRVDYDKTNTLVDALSGQDAMVITLAGNAPPDTEMKLINAAGEVGVPWILPSEWAPDTANEALVNDVFIFQSKVSIRKAISDLGKSSYIAVSTGFWYEYMLAIPATFGIDFAKRTVVLFDEGQTKVSVSTLPQVGRVVAALLSLPISSHGSACLQHYKDQVVYVNSFTVSQIDMLESACRVTGTKLDDWTITKEPSHERYASGVEQIKDGKRIGFAKMMATRVFYPDGCGDTEHNKGTLNGVLGLPKEDLDEATQAAVERARTVPNWAEEGS</sequence>
<dbReference type="Gene3D" id="3.90.25.10">
    <property type="entry name" value="UDP-galactose 4-epimerase, domain 1"/>
    <property type="match status" value="1"/>
</dbReference>
<evidence type="ECO:0000313" key="4">
    <source>
        <dbReference type="EMBL" id="KIW52147.1"/>
    </source>
</evidence>
<accession>A0A0D2CQ97</accession>
<dbReference type="AlphaFoldDB" id="A0A0D2CQ97"/>
<dbReference type="PANTHER" id="PTHR47706">
    <property type="entry name" value="NMRA-LIKE FAMILY PROTEIN"/>
    <property type="match status" value="1"/>
</dbReference>
<dbReference type="CDD" id="cd05259">
    <property type="entry name" value="PCBER_SDR_a"/>
    <property type="match status" value="1"/>
</dbReference>
<dbReference type="STRING" id="348802.A0A0D2CQ97"/>
<dbReference type="Proteomes" id="UP000054342">
    <property type="component" value="Unassembled WGS sequence"/>
</dbReference>
<keyword evidence="5" id="KW-1185">Reference proteome</keyword>
<proteinExistence type="predicted"/>
<keyword evidence="1" id="KW-0521">NADP</keyword>
<dbReference type="GO" id="GO:0016491">
    <property type="term" value="F:oxidoreductase activity"/>
    <property type="evidence" value="ECO:0007669"/>
    <property type="project" value="UniProtKB-KW"/>
</dbReference>
<dbReference type="InterPro" id="IPR051609">
    <property type="entry name" value="NmrA/Isoflavone_reductase-like"/>
</dbReference>
<evidence type="ECO:0000259" key="3">
    <source>
        <dbReference type="Pfam" id="PF05368"/>
    </source>
</evidence>
<dbReference type="OrthoDB" id="9974981at2759"/>
<evidence type="ECO:0000256" key="2">
    <source>
        <dbReference type="ARBA" id="ARBA00023002"/>
    </source>
</evidence>
<evidence type="ECO:0000313" key="5">
    <source>
        <dbReference type="Proteomes" id="UP000054342"/>
    </source>
</evidence>
<name>A0A0D2CQ97_9EURO</name>
<protein>
    <recommendedName>
        <fullName evidence="3">NmrA-like domain-containing protein</fullName>
    </recommendedName>
</protein>
<dbReference type="PANTHER" id="PTHR47706:SF7">
    <property type="entry name" value="CIPA-LIKE, PUTATIVE (AFU_ORTHOLOGUE AFUA_1G01630)-RELATED"/>
    <property type="match status" value="1"/>
</dbReference>
<reference evidence="4 5" key="1">
    <citation type="submission" date="2015-01" db="EMBL/GenBank/DDBJ databases">
        <title>The Genome Sequence of Exophiala xenobiotica CBS118157.</title>
        <authorList>
            <consortium name="The Broad Institute Genomics Platform"/>
            <person name="Cuomo C."/>
            <person name="de Hoog S."/>
            <person name="Gorbushina A."/>
            <person name="Stielow B."/>
            <person name="Teixiera M."/>
            <person name="Abouelleil A."/>
            <person name="Chapman S.B."/>
            <person name="Priest M."/>
            <person name="Young S.K."/>
            <person name="Wortman J."/>
            <person name="Nusbaum C."/>
            <person name="Birren B."/>
        </authorList>
    </citation>
    <scope>NUCLEOTIDE SEQUENCE [LARGE SCALE GENOMIC DNA]</scope>
    <source>
        <strain evidence="4 5">CBS 118157</strain>
    </source>
</reference>
<gene>
    <name evidence="4" type="ORF">PV05_07812</name>
</gene>
<evidence type="ECO:0000256" key="1">
    <source>
        <dbReference type="ARBA" id="ARBA00022857"/>
    </source>
</evidence>
<feature type="domain" description="NmrA-like" evidence="3">
    <location>
        <begin position="8"/>
        <end position="151"/>
    </location>
</feature>
<dbReference type="SUPFAM" id="SSF51735">
    <property type="entry name" value="NAD(P)-binding Rossmann-fold domains"/>
    <property type="match status" value="1"/>
</dbReference>
<dbReference type="EMBL" id="KN847321">
    <property type="protein sequence ID" value="KIW52147.1"/>
    <property type="molecule type" value="Genomic_DNA"/>
</dbReference>
<keyword evidence="2" id="KW-0560">Oxidoreductase</keyword>
<organism evidence="4 5">
    <name type="scientific">Exophiala xenobiotica</name>
    <dbReference type="NCBI Taxonomy" id="348802"/>
    <lineage>
        <taxon>Eukaryota</taxon>
        <taxon>Fungi</taxon>
        <taxon>Dikarya</taxon>
        <taxon>Ascomycota</taxon>
        <taxon>Pezizomycotina</taxon>
        <taxon>Eurotiomycetes</taxon>
        <taxon>Chaetothyriomycetidae</taxon>
        <taxon>Chaetothyriales</taxon>
        <taxon>Herpotrichiellaceae</taxon>
        <taxon>Exophiala</taxon>
    </lineage>
</organism>
<dbReference type="InterPro" id="IPR008030">
    <property type="entry name" value="NmrA-like"/>
</dbReference>
<dbReference type="Pfam" id="PF05368">
    <property type="entry name" value="NmrA"/>
    <property type="match status" value="1"/>
</dbReference>
<dbReference type="InterPro" id="IPR045312">
    <property type="entry name" value="PCBER-like"/>
</dbReference>